<reference evidence="1" key="1">
    <citation type="submission" date="2022-08" db="EMBL/GenBank/DDBJ databases">
        <authorList>
            <person name="Tistechok S."/>
            <person name="Samborskyy M."/>
            <person name="Roman I."/>
        </authorList>
    </citation>
    <scope>NUCLEOTIDE SEQUENCE</scope>
    <source>
        <strain evidence="1">DSM 103496</strain>
    </source>
</reference>
<name>A0A9X3A362_9PSEU</name>
<dbReference type="Proteomes" id="UP001141259">
    <property type="component" value="Unassembled WGS sequence"/>
</dbReference>
<accession>A0A9X3A362</accession>
<keyword evidence="2" id="KW-1185">Reference proteome</keyword>
<gene>
    <name evidence="1" type="ORF">NZH93_23320</name>
</gene>
<dbReference type="AlphaFoldDB" id="A0A9X3A362"/>
<comment type="caution">
    <text evidence="1">The sequence shown here is derived from an EMBL/GenBank/DDBJ whole genome shotgun (WGS) entry which is preliminary data.</text>
</comment>
<sequence length="125" mass="14065">MSEYDFGPVEDDRRAFVQSTWGKAAALTRSVWSLFVDVVEVDGARRIGGISSGRVARPGVSIALAVRLLPAADRDRYLEEFRSEVYELVLRGSPRRTRIACALRILLGAPMLSYALRKPQRERAW</sequence>
<dbReference type="EMBL" id="JANYMP010000011">
    <property type="protein sequence ID" value="MCS7479803.1"/>
    <property type="molecule type" value="Genomic_DNA"/>
</dbReference>
<organism evidence="1 2">
    <name type="scientific">Umezawaea endophytica</name>
    <dbReference type="NCBI Taxonomy" id="1654476"/>
    <lineage>
        <taxon>Bacteria</taxon>
        <taxon>Bacillati</taxon>
        <taxon>Actinomycetota</taxon>
        <taxon>Actinomycetes</taxon>
        <taxon>Pseudonocardiales</taxon>
        <taxon>Pseudonocardiaceae</taxon>
        <taxon>Umezawaea</taxon>
    </lineage>
</organism>
<protein>
    <submittedName>
        <fullName evidence="1">Uncharacterized protein</fullName>
    </submittedName>
</protein>
<proteinExistence type="predicted"/>
<dbReference type="RefSeq" id="WP_259625304.1">
    <property type="nucleotide sequence ID" value="NZ_JANYMP010000011.1"/>
</dbReference>
<evidence type="ECO:0000313" key="1">
    <source>
        <dbReference type="EMBL" id="MCS7479803.1"/>
    </source>
</evidence>
<evidence type="ECO:0000313" key="2">
    <source>
        <dbReference type="Proteomes" id="UP001141259"/>
    </source>
</evidence>